<feature type="non-terminal residue" evidence="1">
    <location>
        <position position="110"/>
    </location>
</feature>
<organism evidence="1 2">
    <name type="scientific">Pristionchus mayeri</name>
    <dbReference type="NCBI Taxonomy" id="1317129"/>
    <lineage>
        <taxon>Eukaryota</taxon>
        <taxon>Metazoa</taxon>
        <taxon>Ecdysozoa</taxon>
        <taxon>Nematoda</taxon>
        <taxon>Chromadorea</taxon>
        <taxon>Rhabditida</taxon>
        <taxon>Rhabditina</taxon>
        <taxon>Diplogasteromorpha</taxon>
        <taxon>Diplogasteroidea</taxon>
        <taxon>Neodiplogasteridae</taxon>
        <taxon>Pristionchus</taxon>
    </lineage>
</organism>
<dbReference type="AlphaFoldDB" id="A0AAN5C799"/>
<gene>
    <name evidence="1" type="ORF">PMAYCL1PPCAC_01759</name>
</gene>
<name>A0AAN5C799_9BILA</name>
<evidence type="ECO:0000313" key="2">
    <source>
        <dbReference type="Proteomes" id="UP001328107"/>
    </source>
</evidence>
<evidence type="ECO:0000313" key="1">
    <source>
        <dbReference type="EMBL" id="GMR31564.1"/>
    </source>
</evidence>
<proteinExistence type="predicted"/>
<keyword evidence="2" id="KW-1185">Reference proteome</keyword>
<comment type="caution">
    <text evidence="1">The sequence shown here is derived from an EMBL/GenBank/DDBJ whole genome shotgun (WGS) entry which is preliminary data.</text>
</comment>
<dbReference type="Proteomes" id="UP001328107">
    <property type="component" value="Unassembled WGS sequence"/>
</dbReference>
<accession>A0AAN5C799</accession>
<protein>
    <submittedName>
        <fullName evidence="1">Uncharacterized protein</fullName>
    </submittedName>
</protein>
<reference evidence="2" key="1">
    <citation type="submission" date="2022-10" db="EMBL/GenBank/DDBJ databases">
        <title>Genome assembly of Pristionchus species.</title>
        <authorList>
            <person name="Yoshida K."/>
            <person name="Sommer R.J."/>
        </authorList>
    </citation>
    <scope>NUCLEOTIDE SEQUENCE [LARGE SCALE GENOMIC DNA]</scope>
    <source>
        <strain evidence="2">RS5460</strain>
    </source>
</reference>
<sequence>MYSHSLRCLARMRLLRMAPQSSQSMEQLRNVSERKNYSGAPFNESEILVNRGGNSIDKFIQTRFFPCISTIGNTKQQDSVTVVVEEFARRSSVRKLAAENELTKKIFTKS</sequence>
<dbReference type="EMBL" id="BTRK01000001">
    <property type="protein sequence ID" value="GMR31564.1"/>
    <property type="molecule type" value="Genomic_DNA"/>
</dbReference>